<dbReference type="SMART" id="SM00825">
    <property type="entry name" value="PKS_KS"/>
    <property type="match status" value="1"/>
</dbReference>
<dbReference type="EMBL" id="PDKN01000003">
    <property type="protein sequence ID" value="RXJ57879.1"/>
    <property type="molecule type" value="Genomic_DNA"/>
</dbReference>
<dbReference type="GO" id="GO:0006633">
    <property type="term" value="P:fatty acid biosynthetic process"/>
    <property type="evidence" value="ECO:0007669"/>
    <property type="project" value="TreeGrafter"/>
</dbReference>
<dbReference type="SUPFAM" id="SSF53901">
    <property type="entry name" value="Thiolase-like"/>
    <property type="match status" value="2"/>
</dbReference>
<evidence type="ECO:0000256" key="2">
    <source>
        <dbReference type="ARBA" id="ARBA00022679"/>
    </source>
</evidence>
<sequence length="385" mass="42475">MNAYITGKSLVCTLGDDKQSIISSVQNLKQENYLSHLQSMFQERLFYPIKSFDNHSNVERYHAILDKVVFDALKDAKITQKEQKELHIFIGSTSMEMGSNEEVRSHSINDTTQPLFKDIGNGSIGEYVEQLIGSKYKALLFTTACTSSVNALSYASRMIESGKIKRAIVIGLELFNQSTLGGFSSLMLLSQSQIYRPFDKNSDGIILGEGCSAVVVEANPKRDTDFRYCGFTNVCDNYSETTSDPSGVPIFKTMQSCLEKANLSLQDVTCIKAHATGSENNNLSEARALHQLFEKHQQQTSVTSLKPLLGHTLGACGTNEIVLMLYCVESGFLPATFGFETPAEDVVFTPLQQHTSCDHKATLLFNYVAFGGNNSAIILTNKEGK</sequence>
<gene>
    <name evidence="5" type="ORF">CRV04_05065</name>
</gene>
<dbReference type="InterPro" id="IPR014031">
    <property type="entry name" value="Ketoacyl_synth_C"/>
</dbReference>
<comment type="similarity">
    <text evidence="1 3">Belongs to the thiolase-like superfamily. Beta-ketoacyl-ACP synthases family.</text>
</comment>
<dbReference type="PANTHER" id="PTHR11712">
    <property type="entry name" value="POLYKETIDE SYNTHASE-RELATED"/>
    <property type="match status" value="1"/>
</dbReference>
<dbReference type="InterPro" id="IPR016039">
    <property type="entry name" value="Thiolase-like"/>
</dbReference>
<dbReference type="InterPro" id="IPR000794">
    <property type="entry name" value="Beta-ketoacyl_synthase"/>
</dbReference>
<proteinExistence type="inferred from homology"/>
<dbReference type="PROSITE" id="PS52004">
    <property type="entry name" value="KS3_2"/>
    <property type="match status" value="1"/>
</dbReference>
<comment type="caution">
    <text evidence="5">The sequence shown here is derived from an EMBL/GenBank/DDBJ whole genome shotgun (WGS) entry which is preliminary data.</text>
</comment>
<name>A0A4Q0XQ68_9BACT</name>
<reference evidence="5 6" key="1">
    <citation type="submission" date="2017-10" db="EMBL/GenBank/DDBJ databases">
        <title>Genomics of the genus Arcobacter.</title>
        <authorList>
            <person name="Perez-Cataluna A."/>
            <person name="Figueras M.J."/>
        </authorList>
    </citation>
    <scope>NUCLEOTIDE SEQUENCE [LARGE SCALE GENOMIC DNA]</scope>
    <source>
        <strain evidence="5 6">CECT 8987</strain>
    </source>
</reference>
<dbReference type="PANTHER" id="PTHR11712:SF336">
    <property type="entry name" value="3-OXOACYL-[ACYL-CARRIER-PROTEIN] SYNTHASE, MITOCHONDRIAL"/>
    <property type="match status" value="1"/>
</dbReference>
<dbReference type="Pfam" id="PF00109">
    <property type="entry name" value="ketoacyl-synt"/>
    <property type="match status" value="1"/>
</dbReference>
<dbReference type="Pfam" id="PF02801">
    <property type="entry name" value="Ketoacyl-synt_C"/>
    <property type="match status" value="1"/>
</dbReference>
<organism evidence="5 6">
    <name type="scientific">Candidatus Marinarcus aquaticus</name>
    <dbReference type="NCBI Taxonomy" id="2044504"/>
    <lineage>
        <taxon>Bacteria</taxon>
        <taxon>Pseudomonadati</taxon>
        <taxon>Campylobacterota</taxon>
        <taxon>Epsilonproteobacteria</taxon>
        <taxon>Campylobacterales</taxon>
        <taxon>Arcobacteraceae</taxon>
        <taxon>Candidatus Marinarcus</taxon>
    </lineage>
</organism>
<keyword evidence="6" id="KW-1185">Reference proteome</keyword>
<evidence type="ECO:0000313" key="5">
    <source>
        <dbReference type="EMBL" id="RXJ57879.1"/>
    </source>
</evidence>
<feature type="domain" description="Ketosynthase family 3 (KS3)" evidence="4">
    <location>
        <begin position="1"/>
        <end position="381"/>
    </location>
</feature>
<evidence type="ECO:0000313" key="6">
    <source>
        <dbReference type="Proteomes" id="UP000290657"/>
    </source>
</evidence>
<evidence type="ECO:0000259" key="4">
    <source>
        <dbReference type="PROSITE" id="PS52004"/>
    </source>
</evidence>
<dbReference type="AlphaFoldDB" id="A0A4Q0XQ68"/>
<dbReference type="GO" id="GO:0004315">
    <property type="term" value="F:3-oxoacyl-[acyl-carrier-protein] synthase activity"/>
    <property type="evidence" value="ECO:0007669"/>
    <property type="project" value="TreeGrafter"/>
</dbReference>
<dbReference type="GO" id="GO:0005829">
    <property type="term" value="C:cytosol"/>
    <property type="evidence" value="ECO:0007669"/>
    <property type="project" value="TreeGrafter"/>
</dbReference>
<dbReference type="Proteomes" id="UP000290657">
    <property type="component" value="Unassembled WGS sequence"/>
</dbReference>
<dbReference type="RefSeq" id="WP_128995742.1">
    <property type="nucleotide sequence ID" value="NZ_PDKN01000003.1"/>
</dbReference>
<dbReference type="Gene3D" id="3.40.47.10">
    <property type="match status" value="1"/>
</dbReference>
<evidence type="ECO:0000256" key="1">
    <source>
        <dbReference type="ARBA" id="ARBA00008467"/>
    </source>
</evidence>
<keyword evidence="2 3" id="KW-0808">Transferase</keyword>
<protein>
    <submittedName>
        <fullName evidence="5">Beta-ketoacyl synthase</fullName>
    </submittedName>
</protein>
<evidence type="ECO:0000256" key="3">
    <source>
        <dbReference type="RuleBase" id="RU003694"/>
    </source>
</evidence>
<dbReference type="OrthoDB" id="9816204at2"/>
<accession>A0A4Q0XQ68</accession>
<dbReference type="InterPro" id="IPR020841">
    <property type="entry name" value="PKS_Beta-ketoAc_synthase_dom"/>
</dbReference>
<dbReference type="InterPro" id="IPR014030">
    <property type="entry name" value="Ketoacyl_synth_N"/>
</dbReference>